<feature type="region of interest" description="Disordered" evidence="3">
    <location>
        <begin position="287"/>
        <end position="306"/>
    </location>
</feature>
<dbReference type="PROSITE" id="PS50172">
    <property type="entry name" value="BRCT"/>
    <property type="match status" value="1"/>
</dbReference>
<comment type="caution">
    <text evidence="5">The sequence shown here is derived from an EMBL/GenBank/DDBJ whole genome shotgun (WGS) entry which is preliminary data.</text>
</comment>
<feature type="compositionally biased region" description="Polar residues" evidence="3">
    <location>
        <begin position="251"/>
        <end position="266"/>
    </location>
</feature>
<evidence type="ECO:0000256" key="3">
    <source>
        <dbReference type="SAM" id="MobiDB-lite"/>
    </source>
</evidence>
<feature type="compositionally biased region" description="Polar residues" evidence="3">
    <location>
        <begin position="468"/>
        <end position="485"/>
    </location>
</feature>
<evidence type="ECO:0000313" key="6">
    <source>
        <dbReference type="Proteomes" id="UP001634394"/>
    </source>
</evidence>
<dbReference type="AlphaFoldDB" id="A0ABD3WZM7"/>
<feature type="compositionally biased region" description="Polar residues" evidence="3">
    <location>
        <begin position="549"/>
        <end position="563"/>
    </location>
</feature>
<dbReference type="GO" id="GO:0000781">
    <property type="term" value="C:chromosome, telomeric region"/>
    <property type="evidence" value="ECO:0007669"/>
    <property type="project" value="UniProtKB-SubCell"/>
</dbReference>
<dbReference type="PANTHER" id="PTHR16466:SF6">
    <property type="entry name" value="TELOMERIC REPEAT-BINDING FACTOR 2-INTERACTING PROTEIN 1"/>
    <property type="match status" value="1"/>
</dbReference>
<comment type="subcellular location">
    <subcellularLocation>
        <location evidence="2">Nucleus</location>
    </subcellularLocation>
    <subcellularLocation>
        <location evidence="2">Chromosome</location>
        <location evidence="2">Telomere</location>
    </subcellularLocation>
</comment>
<keyword evidence="2" id="KW-0158">Chromosome</keyword>
<keyword evidence="2" id="KW-0804">Transcription</keyword>
<feature type="compositionally biased region" description="Polar residues" evidence="3">
    <location>
        <begin position="690"/>
        <end position="704"/>
    </location>
</feature>
<feature type="region of interest" description="Disordered" evidence="3">
    <location>
        <begin position="664"/>
        <end position="787"/>
    </location>
</feature>
<dbReference type="GO" id="GO:0005634">
    <property type="term" value="C:nucleus"/>
    <property type="evidence" value="ECO:0007669"/>
    <property type="project" value="UniProtKB-SubCell"/>
</dbReference>
<sequence>MQNMAGRQNFDNCSHNETLFKQDDGSRIVFYMRPCEEREKLRPVIEHGGGKITSKYIQGSIKLAEKGAVITTDDYLAAKYVEDCVQENKLLDPVTYKLKKGQHSSSTRKDKNGVVLDDMDPAEVILCTKSRNKSSKGTEGRSMYTLEDDLAMLDYIVTEVKYNETGGYQVFRDMQTGKVTKHSFMSMHTRFRKHILPNIDKYDIPNRWKYLITGDSKYDKRHQTGVEALFKLKENPENQTRSPKKKGLFSHSKSNVQMTENQSVQKGSDLLKSRNSSTKKIITKVGKQTCTDETNPTISPAKGSKVINNNSEEEDKVADIENQKKNKSMKQNTKNIITPGGTSNKRRNRMLFDEGEAVSSPIQSKQVKDSKPLKATSPLEFKHASPVNKSNIGKTGTPREESSIMNQTAVVSHRKAEAEENINHGEANVAKKDARVPDRLQNKANSFGGLVQQIKSPVKRQNEKDSESISQAKMQKNGSSDFTINENSTQTSKYFPMNSVEVVSVGLMQGEKDQLTQQFNKARYEPLKFINRVKQGGQIASQEHDASKTVHSNNRMQNQQVGNATDKGTDKNLTICIEQFSIKSVPSSSNIISMDTRNMKNGDKQKIQSENSVDAVDNENKALDSDSDTFATADNAEITVSDDDASFISCEDEFDRHLLEKLETSNSKSGTSSDLKTQKTCMKDLRRKNASNFNRTNDEQNGIDSTKGKSPIKRKSDSLEQLESSDEESPKIKNCRKLTPSKQGKTPADSLIYIDSLETAESETAGENHPEDAKSRKSHRTKSGGGWNRFVDYSSVESEIVEDIVEEEEEEEKEVALEETVSGRGNKRSAKNPAPYLDQILDTDVESQTDDLTQNPAADHTAEIYDFQEDDTDEAQVKEVCEFLTRTAEQFSLNKTEVFEILLSCNGDTRRAVNWIRFGKYSFYLSPWKPSDDKKLMKGEDIVRLELVYGAEEVRERALFLEILERQ</sequence>
<reference evidence="5 6" key="1">
    <citation type="submission" date="2024-11" db="EMBL/GenBank/DDBJ databases">
        <title>Chromosome-level genome assembly of the freshwater bivalve Anodonta woodiana.</title>
        <authorList>
            <person name="Chen X."/>
        </authorList>
    </citation>
    <scope>NUCLEOTIDE SEQUENCE [LARGE SCALE GENOMIC DNA]</scope>
    <source>
        <strain evidence="5">MN2024</strain>
        <tissue evidence="5">Gills</tissue>
    </source>
</reference>
<protein>
    <recommendedName>
        <fullName evidence="2">Telomeric repeat-binding factor 2-interacting protein 1</fullName>
        <shortName evidence="2">TERF2-interacting telomeric protein 1</shortName>
    </recommendedName>
    <alternativeName>
        <fullName evidence="2">Repressor/activator protein 1 homolog</fullName>
    </alternativeName>
</protein>
<comment type="similarity">
    <text evidence="2">Belongs to the RAP1 family.</text>
</comment>
<keyword evidence="6" id="KW-1185">Reference proteome</keyword>
<comment type="function">
    <text evidence="2">Acts both as a regulator of telomere function and as a transcription regulator. Involved in the regulation of telomere length and protection as a component of the shelterin complex (telosome). Does not bind DNA directly: recruited to telomeric double-stranded 5'-TTAGGG-3' repeats via its interaction with terf2. Independently of its function in telomeres, also acts as a transcription regulator: recruited to extratelomeric 5'-TTAGGG-3' sites via its association with terf2 or other factors, and regulates gene expression.</text>
</comment>
<dbReference type="InterPro" id="IPR039595">
    <property type="entry name" value="TE2IP/Rap1"/>
</dbReference>
<dbReference type="GO" id="GO:0006355">
    <property type="term" value="P:regulation of DNA-templated transcription"/>
    <property type="evidence" value="ECO:0007669"/>
    <property type="project" value="UniProtKB-UniRule"/>
</dbReference>
<feature type="region of interest" description="Disordered" evidence="3">
    <location>
        <begin position="384"/>
        <end position="405"/>
    </location>
</feature>
<keyword evidence="2" id="KW-0805">Transcription regulation</keyword>
<feature type="compositionally biased region" description="Polar residues" evidence="3">
    <location>
        <begin position="287"/>
        <end position="298"/>
    </location>
</feature>
<dbReference type="Pfam" id="PF08914">
    <property type="entry name" value="Myb_Rap1"/>
    <property type="match status" value="1"/>
</dbReference>
<feature type="compositionally biased region" description="Polar residues" evidence="3">
    <location>
        <begin position="329"/>
        <end position="343"/>
    </location>
</feature>
<feature type="region of interest" description="Disordered" evidence="3">
    <location>
        <begin position="805"/>
        <end position="835"/>
    </location>
</feature>
<feature type="compositionally biased region" description="Basic and acidic residues" evidence="3">
    <location>
        <begin position="766"/>
        <end position="775"/>
    </location>
</feature>
<evidence type="ECO:0000256" key="2">
    <source>
        <dbReference type="RuleBase" id="RU367107"/>
    </source>
</evidence>
<dbReference type="GO" id="GO:0010833">
    <property type="term" value="P:telomere maintenance via telomere lengthening"/>
    <property type="evidence" value="ECO:0007669"/>
    <property type="project" value="UniProtKB-UniRule"/>
</dbReference>
<dbReference type="EMBL" id="JBJQND010000004">
    <property type="protein sequence ID" value="KAL3878213.1"/>
    <property type="molecule type" value="Genomic_DNA"/>
</dbReference>
<comment type="subunit">
    <text evidence="2">Homodimer.</text>
</comment>
<evidence type="ECO:0000259" key="4">
    <source>
        <dbReference type="PROSITE" id="PS50172"/>
    </source>
</evidence>
<feature type="domain" description="BRCT" evidence="4">
    <location>
        <begin position="37"/>
        <end position="98"/>
    </location>
</feature>
<evidence type="ECO:0000313" key="5">
    <source>
        <dbReference type="EMBL" id="KAL3878213.1"/>
    </source>
</evidence>
<keyword evidence="2" id="KW-0010">Activator</keyword>
<dbReference type="InterPro" id="IPR015010">
    <property type="entry name" value="TERF2IP_Myb"/>
</dbReference>
<feature type="region of interest" description="Disordered" evidence="3">
    <location>
        <begin position="539"/>
        <end position="568"/>
    </location>
</feature>
<feature type="region of interest" description="Disordered" evidence="3">
    <location>
        <begin position="455"/>
        <end position="485"/>
    </location>
</feature>
<dbReference type="Proteomes" id="UP001634394">
    <property type="component" value="Unassembled WGS sequence"/>
</dbReference>
<gene>
    <name evidence="5" type="ORF">ACJMK2_030581</name>
</gene>
<name>A0ABD3WZM7_SINWO</name>
<organism evidence="5 6">
    <name type="scientific">Sinanodonta woodiana</name>
    <name type="common">Chinese pond mussel</name>
    <name type="synonym">Anodonta woodiana</name>
    <dbReference type="NCBI Taxonomy" id="1069815"/>
    <lineage>
        <taxon>Eukaryota</taxon>
        <taxon>Metazoa</taxon>
        <taxon>Spiralia</taxon>
        <taxon>Lophotrochozoa</taxon>
        <taxon>Mollusca</taxon>
        <taxon>Bivalvia</taxon>
        <taxon>Autobranchia</taxon>
        <taxon>Heteroconchia</taxon>
        <taxon>Palaeoheterodonta</taxon>
        <taxon>Unionida</taxon>
        <taxon>Unionoidea</taxon>
        <taxon>Unionidae</taxon>
        <taxon>Unioninae</taxon>
        <taxon>Sinanodonta</taxon>
    </lineage>
</organism>
<proteinExistence type="inferred from homology"/>
<feature type="compositionally biased region" description="Polar residues" evidence="3">
    <location>
        <begin position="664"/>
        <end position="680"/>
    </location>
</feature>
<keyword evidence="1 2" id="KW-0539">Nucleus</keyword>
<dbReference type="InterPro" id="IPR001357">
    <property type="entry name" value="BRCT_dom"/>
</dbReference>
<dbReference type="PANTHER" id="PTHR16466">
    <property type="entry name" value="TELOMERE REPEAT-BINDING FACTOR 2-INTERACTING PROTEIN 1"/>
    <property type="match status" value="1"/>
</dbReference>
<dbReference type="Gene3D" id="1.10.10.60">
    <property type="entry name" value="Homeodomain-like"/>
    <property type="match status" value="1"/>
</dbReference>
<evidence type="ECO:0000256" key="1">
    <source>
        <dbReference type="ARBA" id="ARBA00023242"/>
    </source>
</evidence>
<accession>A0ABD3WZM7</accession>
<keyword evidence="2" id="KW-0779">Telomere</keyword>
<feature type="region of interest" description="Disordered" evidence="3">
    <location>
        <begin position="321"/>
        <end position="347"/>
    </location>
</feature>
<feature type="region of interest" description="Disordered" evidence="3">
    <location>
        <begin position="234"/>
        <end position="276"/>
    </location>
</feature>